<dbReference type="PANTHER" id="PTHR21593:SF36">
    <property type="entry name" value="DUF148 DOMAIN-CONTAINING PROTEIN-RELATED"/>
    <property type="match status" value="1"/>
</dbReference>
<name>A0AAN8G6E8_TRICO</name>
<comment type="caution">
    <text evidence="3">The sequence shown here is derived from an EMBL/GenBank/DDBJ whole genome shotgun (WGS) entry which is preliminary data.</text>
</comment>
<dbReference type="InterPro" id="IPR003677">
    <property type="entry name" value="ANIS5_cation-bd"/>
</dbReference>
<evidence type="ECO:0000313" key="4">
    <source>
        <dbReference type="Proteomes" id="UP001331761"/>
    </source>
</evidence>
<dbReference type="EMBL" id="WIXE01000120">
    <property type="protein sequence ID" value="KAK5986870.1"/>
    <property type="molecule type" value="Genomic_DNA"/>
</dbReference>
<evidence type="ECO:0000313" key="3">
    <source>
        <dbReference type="EMBL" id="KAK5986870.1"/>
    </source>
</evidence>
<keyword evidence="1" id="KW-0732">Signal</keyword>
<dbReference type="InterPro" id="IPR052823">
    <property type="entry name" value="SXP/RAL-2_related"/>
</dbReference>
<reference evidence="3 4" key="1">
    <citation type="submission" date="2019-10" db="EMBL/GenBank/DDBJ databases">
        <title>Assembly and Annotation for the nematode Trichostrongylus colubriformis.</title>
        <authorList>
            <person name="Martin J."/>
        </authorList>
    </citation>
    <scope>NUCLEOTIDE SEQUENCE [LARGE SCALE GENOMIC DNA]</scope>
    <source>
        <strain evidence="3">G859</strain>
        <tissue evidence="3">Whole worm</tissue>
    </source>
</reference>
<gene>
    <name evidence="3" type="ORF">GCK32_012531</name>
</gene>
<evidence type="ECO:0000256" key="1">
    <source>
        <dbReference type="SAM" id="SignalP"/>
    </source>
</evidence>
<protein>
    <recommendedName>
        <fullName evidence="2">SXP/RAL-2 family protein Ani s 5-like cation-binding domain-containing protein</fullName>
    </recommendedName>
</protein>
<keyword evidence="4" id="KW-1185">Reference proteome</keyword>
<dbReference type="AlphaFoldDB" id="A0AAN8G6E8"/>
<accession>A0AAN8G6E8</accession>
<feature type="chain" id="PRO_5042998308" description="SXP/RAL-2 family protein Ani s 5-like cation-binding domain-containing protein" evidence="1">
    <location>
        <begin position="21"/>
        <end position="167"/>
    </location>
</feature>
<dbReference type="Pfam" id="PF02520">
    <property type="entry name" value="ANIS5_cation-bd"/>
    <property type="match status" value="1"/>
</dbReference>
<dbReference type="Proteomes" id="UP001331761">
    <property type="component" value="Unassembled WGS sequence"/>
</dbReference>
<organism evidence="3 4">
    <name type="scientific">Trichostrongylus colubriformis</name>
    <name type="common">Black scour worm</name>
    <dbReference type="NCBI Taxonomy" id="6319"/>
    <lineage>
        <taxon>Eukaryota</taxon>
        <taxon>Metazoa</taxon>
        <taxon>Ecdysozoa</taxon>
        <taxon>Nematoda</taxon>
        <taxon>Chromadorea</taxon>
        <taxon>Rhabditida</taxon>
        <taxon>Rhabditina</taxon>
        <taxon>Rhabditomorpha</taxon>
        <taxon>Strongyloidea</taxon>
        <taxon>Trichostrongylidae</taxon>
        <taxon>Trichostrongylus</taxon>
    </lineage>
</organism>
<feature type="signal peptide" evidence="1">
    <location>
        <begin position="1"/>
        <end position="20"/>
    </location>
</feature>
<feature type="domain" description="SXP/RAL-2 family protein Ani s 5-like cation-binding" evidence="2">
    <location>
        <begin position="49"/>
        <end position="155"/>
    </location>
</feature>
<proteinExistence type="predicted"/>
<sequence length="167" mass="19526">MKPAFILLVFAAVSVHSRVAEWGIAGALSDHYELPRMPQDLERLVTSDAREEYHRIISNRTITIGEQEKEVEQWARKYNVTLPVLEMEADKMFLENAIMFEVKDVIDTLRAAFDRFFKVVENKNLTPDRIEQATREFIDHYPKESRTLKFIFEQFLPGYGLFGNARL</sequence>
<evidence type="ECO:0000259" key="2">
    <source>
        <dbReference type="Pfam" id="PF02520"/>
    </source>
</evidence>
<dbReference type="PANTHER" id="PTHR21593">
    <property type="entry name" value="PRION-LIKE- Q/N-RICH -DOMAIN-BEARING PROTEIN PROTEIN"/>
    <property type="match status" value="1"/>
</dbReference>